<dbReference type="GO" id="GO:0015279">
    <property type="term" value="F:store-operated calcium channel activity"/>
    <property type="evidence" value="ECO:0007669"/>
    <property type="project" value="TreeGrafter"/>
</dbReference>
<reference evidence="6 7" key="1">
    <citation type="journal article" date="2013" name="Curr. Biol.">
        <title>The Genome of the Foraminiferan Reticulomyxa filosa.</title>
        <authorList>
            <person name="Glockner G."/>
            <person name="Hulsmann N."/>
            <person name="Schleicher M."/>
            <person name="Noegel A.A."/>
            <person name="Eichinger L."/>
            <person name="Gallinger C."/>
            <person name="Pawlowski J."/>
            <person name="Sierra R."/>
            <person name="Euteneuer U."/>
            <person name="Pillet L."/>
            <person name="Moustafa A."/>
            <person name="Platzer M."/>
            <person name="Groth M."/>
            <person name="Szafranski K."/>
            <person name="Schliwa M."/>
        </authorList>
    </citation>
    <scope>NUCLEOTIDE SEQUENCE [LARGE SCALE GENOMIC DNA]</scope>
</reference>
<keyword evidence="3" id="KW-0407">Ion channel</keyword>
<feature type="region of interest" description="Disordered" evidence="4">
    <location>
        <begin position="208"/>
        <end position="242"/>
    </location>
</feature>
<keyword evidence="5" id="KW-0812">Transmembrane</keyword>
<dbReference type="Proteomes" id="UP000023152">
    <property type="component" value="Unassembled WGS sequence"/>
</dbReference>
<feature type="transmembrane region" description="Helical" evidence="5">
    <location>
        <begin position="351"/>
        <end position="370"/>
    </location>
</feature>
<dbReference type="GO" id="GO:0051480">
    <property type="term" value="P:regulation of cytosolic calcium ion concentration"/>
    <property type="evidence" value="ECO:0007669"/>
    <property type="project" value="TreeGrafter"/>
</dbReference>
<feature type="compositionally biased region" description="Low complexity" evidence="4">
    <location>
        <begin position="210"/>
        <end position="219"/>
    </location>
</feature>
<dbReference type="GO" id="GO:0070679">
    <property type="term" value="F:inositol 1,4,5 trisphosphate binding"/>
    <property type="evidence" value="ECO:0007669"/>
    <property type="project" value="TreeGrafter"/>
</dbReference>
<keyword evidence="5" id="KW-1133">Transmembrane helix</keyword>
<evidence type="ECO:0000256" key="4">
    <source>
        <dbReference type="SAM" id="MobiDB-lite"/>
    </source>
</evidence>
<evidence type="ECO:0008006" key="8">
    <source>
        <dbReference type="Google" id="ProtNLM"/>
    </source>
</evidence>
<evidence type="ECO:0000256" key="5">
    <source>
        <dbReference type="SAM" id="Phobius"/>
    </source>
</evidence>
<protein>
    <recommendedName>
        <fullName evidence="8">Ion transport domain-containing protein</fullName>
    </recommendedName>
</protein>
<organism evidence="6 7">
    <name type="scientific">Reticulomyxa filosa</name>
    <dbReference type="NCBI Taxonomy" id="46433"/>
    <lineage>
        <taxon>Eukaryota</taxon>
        <taxon>Sar</taxon>
        <taxon>Rhizaria</taxon>
        <taxon>Retaria</taxon>
        <taxon>Foraminifera</taxon>
        <taxon>Monothalamids</taxon>
        <taxon>Reticulomyxidae</taxon>
        <taxon>Reticulomyxa</taxon>
    </lineage>
</organism>
<evidence type="ECO:0000256" key="3">
    <source>
        <dbReference type="ARBA" id="ARBA00023303"/>
    </source>
</evidence>
<dbReference type="PANTHER" id="PTHR10117">
    <property type="entry name" value="TRANSIENT RECEPTOR POTENTIAL CHANNEL"/>
    <property type="match status" value="1"/>
</dbReference>
<name>X6MNM6_RETFI</name>
<feature type="transmembrane region" description="Helical" evidence="5">
    <location>
        <begin position="36"/>
        <end position="61"/>
    </location>
</feature>
<dbReference type="GO" id="GO:0005886">
    <property type="term" value="C:plasma membrane"/>
    <property type="evidence" value="ECO:0007669"/>
    <property type="project" value="TreeGrafter"/>
</dbReference>
<dbReference type="AlphaFoldDB" id="X6MNM6"/>
<keyword evidence="1" id="KW-0813">Transport</keyword>
<evidence type="ECO:0000256" key="1">
    <source>
        <dbReference type="ARBA" id="ARBA00022448"/>
    </source>
</evidence>
<keyword evidence="2" id="KW-0406">Ion transport</keyword>
<evidence type="ECO:0000313" key="6">
    <source>
        <dbReference type="EMBL" id="ETO14695.1"/>
    </source>
</evidence>
<accession>X6MNM6</accession>
<evidence type="ECO:0000313" key="7">
    <source>
        <dbReference type="Proteomes" id="UP000023152"/>
    </source>
</evidence>
<feature type="transmembrane region" description="Helical" evidence="5">
    <location>
        <begin position="6"/>
        <end position="24"/>
    </location>
</feature>
<evidence type="ECO:0000256" key="2">
    <source>
        <dbReference type="ARBA" id="ARBA00023065"/>
    </source>
</evidence>
<sequence length="638" mass="74917">MYIYIYIFYFFLGILGDFNFDELISSNGGLGRLRAALLQWIFIVWMVFALVVLLNFIIALMTGSFDDVRENVTASISYHQLKIARTYDKRLPSIPAPFQPIVWVFKFLWFTVFEPVIYFFTGKFVNEERLICNFDHWKRFKTENYYATKCGDKKILRAPYFVEYADHMHSNALKPPTSIIQRVLQYGRVRKEMMSGALNMHEQVRKEKNISSISPSSSSVLNEKKQKKDSSRKKNKTFNGIDNEHAKKETETSIWICTYCRATNFEFEHDKRLFNDYNDIKRFANYNDSLPPQFAFLDKDLQFFEYLNPSLCDNCFRYRNSSKRHEIIESLLAFYLYCFMNFLFIRLPVLLLLTFIAALFGICLAPLWGARFLFYTITTLVCKCGQCAITNCKKAVIKLTSRGNALTYNETKLSIKKKALLKSDEREIADRLINKGGLVQKVDLQSIWNELIIEQSGLENDENATYNLILLVSAANLNDIQRENIKKLFAACEECIDNYHINEQSNEHTSKKDWKKNYEVIRNGMERLCVNEIANTHIRKHFHTSFVIFRGNYQNLQIVSQRYWSPFEDYTKNEHMQSKQAQFAMMKAKKVYTFQYTPVMERIAGTSLNFVKYMLNNLALKSFLNKKKTKIKSKMLSM</sequence>
<dbReference type="PANTHER" id="PTHR10117:SF54">
    <property type="entry name" value="TRANSIENT RECEPTOR POTENTIAL-GAMMA PROTEIN"/>
    <property type="match status" value="1"/>
</dbReference>
<gene>
    <name evidence="6" type="ORF">RFI_22676</name>
</gene>
<keyword evidence="7" id="KW-1185">Reference proteome</keyword>
<feature type="non-terminal residue" evidence="6">
    <location>
        <position position="638"/>
    </location>
</feature>
<dbReference type="InterPro" id="IPR002153">
    <property type="entry name" value="TRPC_channel"/>
</dbReference>
<dbReference type="EMBL" id="ASPP01019853">
    <property type="protein sequence ID" value="ETO14695.1"/>
    <property type="molecule type" value="Genomic_DNA"/>
</dbReference>
<dbReference type="GO" id="GO:0034703">
    <property type="term" value="C:cation channel complex"/>
    <property type="evidence" value="ECO:0007669"/>
    <property type="project" value="TreeGrafter"/>
</dbReference>
<keyword evidence="5" id="KW-0472">Membrane</keyword>
<comment type="caution">
    <text evidence="6">The sequence shown here is derived from an EMBL/GenBank/DDBJ whole genome shotgun (WGS) entry which is preliminary data.</text>
</comment>
<proteinExistence type="predicted"/>
<feature type="transmembrane region" description="Helical" evidence="5">
    <location>
        <begin position="327"/>
        <end position="345"/>
    </location>
</feature>